<evidence type="ECO:0000259" key="5">
    <source>
        <dbReference type="Pfam" id="PF13458"/>
    </source>
</evidence>
<dbReference type="InterPro" id="IPR051010">
    <property type="entry name" value="BCAA_transport"/>
</dbReference>
<reference evidence="6 7" key="1">
    <citation type="submission" date="2020-07" db="EMBL/GenBank/DDBJ databases">
        <title>Genomic Encyclopedia of Type Strains, Phase IV (KMG-IV): sequencing the most valuable type-strain genomes for metagenomic binning, comparative biology and taxonomic classification.</title>
        <authorList>
            <person name="Goeker M."/>
        </authorList>
    </citation>
    <scope>NUCLEOTIDE SEQUENCE [LARGE SCALE GENOMIC DNA]</scope>
    <source>
        <strain evidence="6 7">DSM 17721</strain>
    </source>
</reference>
<evidence type="ECO:0000256" key="4">
    <source>
        <dbReference type="ARBA" id="ARBA00022970"/>
    </source>
</evidence>
<dbReference type="InterPro" id="IPR028081">
    <property type="entry name" value="Leu-bd"/>
</dbReference>
<dbReference type="EMBL" id="JACDUS010000003">
    <property type="protein sequence ID" value="MBA2881285.1"/>
    <property type="molecule type" value="Genomic_DNA"/>
</dbReference>
<protein>
    <submittedName>
        <fullName evidence="6">Branched-chain amino acid transport system substrate-binding protein</fullName>
    </submittedName>
</protein>
<dbReference type="PANTHER" id="PTHR30483:SF6">
    <property type="entry name" value="PERIPLASMIC BINDING PROTEIN OF ABC TRANSPORTER FOR NATURAL AMINO ACIDS"/>
    <property type="match status" value="1"/>
</dbReference>
<dbReference type="PANTHER" id="PTHR30483">
    <property type="entry name" value="LEUCINE-SPECIFIC-BINDING PROTEIN"/>
    <property type="match status" value="1"/>
</dbReference>
<dbReference type="InterPro" id="IPR000709">
    <property type="entry name" value="Leu_Ile_Val-bd"/>
</dbReference>
<evidence type="ECO:0000256" key="1">
    <source>
        <dbReference type="ARBA" id="ARBA00010062"/>
    </source>
</evidence>
<dbReference type="Gene3D" id="3.40.50.2300">
    <property type="match status" value="2"/>
</dbReference>
<feature type="domain" description="Leucine-binding protein" evidence="5">
    <location>
        <begin position="30"/>
        <end position="346"/>
    </location>
</feature>
<evidence type="ECO:0000256" key="3">
    <source>
        <dbReference type="ARBA" id="ARBA00022729"/>
    </source>
</evidence>
<evidence type="ECO:0000313" key="7">
    <source>
        <dbReference type="Proteomes" id="UP000525298"/>
    </source>
</evidence>
<keyword evidence="7" id="KW-1185">Reference proteome</keyword>
<organism evidence="6 7">
    <name type="scientific">Desulfosalsimonas propionicica</name>
    <dbReference type="NCBI Taxonomy" id="332175"/>
    <lineage>
        <taxon>Bacteria</taxon>
        <taxon>Pseudomonadati</taxon>
        <taxon>Thermodesulfobacteriota</taxon>
        <taxon>Desulfobacteria</taxon>
        <taxon>Desulfobacterales</taxon>
        <taxon>Desulfosalsimonadaceae</taxon>
        <taxon>Desulfosalsimonas</taxon>
    </lineage>
</organism>
<name>A0A7W0HKJ6_9BACT</name>
<gene>
    <name evidence="6" type="ORF">HNR65_001611</name>
</gene>
<keyword evidence="3" id="KW-0732">Signal</keyword>
<comment type="similarity">
    <text evidence="1">Belongs to the leucine-binding protein family.</text>
</comment>
<dbReference type="Pfam" id="PF13458">
    <property type="entry name" value="Peripla_BP_6"/>
    <property type="match status" value="1"/>
</dbReference>
<accession>A0A7W0HKJ6</accession>
<comment type="caution">
    <text evidence="6">The sequence shown here is derived from an EMBL/GenBank/DDBJ whole genome shotgun (WGS) entry which is preliminary data.</text>
</comment>
<dbReference type="CDD" id="cd06336">
    <property type="entry name" value="PBP1_ABC_ligand_binding-like"/>
    <property type="match status" value="1"/>
</dbReference>
<dbReference type="Proteomes" id="UP000525298">
    <property type="component" value="Unassembled WGS sequence"/>
</dbReference>
<dbReference type="AlphaFoldDB" id="A0A7W0HKJ6"/>
<dbReference type="GO" id="GO:0006865">
    <property type="term" value="P:amino acid transport"/>
    <property type="evidence" value="ECO:0007669"/>
    <property type="project" value="UniProtKB-KW"/>
</dbReference>
<evidence type="ECO:0000256" key="2">
    <source>
        <dbReference type="ARBA" id="ARBA00022448"/>
    </source>
</evidence>
<keyword evidence="2" id="KW-0813">Transport</keyword>
<dbReference type="SUPFAM" id="SSF53822">
    <property type="entry name" value="Periplasmic binding protein-like I"/>
    <property type="match status" value="1"/>
</dbReference>
<dbReference type="RefSeq" id="WP_181550932.1">
    <property type="nucleotide sequence ID" value="NZ_JACDUS010000003.1"/>
</dbReference>
<sequence>MRRWKHFPWIFVTAILAMVLLASGAWAGEVVIGFTGPLSGPAAQYGRDNVAGLEMAIKDINETGGITVDGEKYSFRLKTYDDHIDPTAAVNNARRLKSRDGANVIFNPVFNTLAPLMEINEMRGSEFLLMAYTSTPAIDFIDNNLTISIPPPFKAYAWAYADIAWEKGWRRGAMVVTLGAYGDEWRETFAGHWEDIGGEIVADKPANYYAETDFSSQLAAVLAKNPDFLLIGGPSDTTALVIEQARNMGFDGGMIMVDQAKMDYIANVAFDGDLSLMNNVIGVARTLDIAPRPIMEKFHERYVSQYGGEDTSENVLNYAAMRMVAAAMEEAGTVDDPKAVKAAFSGILPMEPEKSLVAYMGIRGTRLLVPGTVQVIKDGEYQMPNQNIWWPKTEAEYENVLKKIPERKVTSRYLPIEEYIK</sequence>
<dbReference type="InterPro" id="IPR028082">
    <property type="entry name" value="Peripla_BP_I"/>
</dbReference>
<keyword evidence="4" id="KW-0029">Amino-acid transport</keyword>
<dbReference type="PRINTS" id="PR00337">
    <property type="entry name" value="LEUILEVALBP"/>
</dbReference>
<proteinExistence type="inferred from homology"/>
<evidence type="ECO:0000313" key="6">
    <source>
        <dbReference type="EMBL" id="MBA2881285.1"/>
    </source>
</evidence>